<reference evidence="4" key="1">
    <citation type="submission" date="2016-10" db="EMBL/GenBank/DDBJ databases">
        <authorList>
            <person name="Varghese N."/>
            <person name="Submissions S."/>
        </authorList>
    </citation>
    <scope>NUCLEOTIDE SEQUENCE [LARGE SCALE GENOMIC DNA]</scope>
    <source>
        <strain evidence="4">CGMCC 1.10683</strain>
    </source>
</reference>
<evidence type="ECO:0000256" key="1">
    <source>
        <dbReference type="SAM" id="MobiDB-lite"/>
    </source>
</evidence>
<evidence type="ECO:0000313" key="4">
    <source>
        <dbReference type="Proteomes" id="UP000198788"/>
    </source>
</evidence>
<organism evidence="3 4">
    <name type="scientific">Brevundimonas viscosa</name>
    <dbReference type="NCBI Taxonomy" id="871741"/>
    <lineage>
        <taxon>Bacteria</taxon>
        <taxon>Pseudomonadati</taxon>
        <taxon>Pseudomonadota</taxon>
        <taxon>Alphaproteobacteria</taxon>
        <taxon>Caulobacterales</taxon>
        <taxon>Caulobacteraceae</taxon>
        <taxon>Brevundimonas</taxon>
    </lineage>
</organism>
<accession>A0A1I6TIR8</accession>
<dbReference type="RefSeq" id="WP_092313399.1">
    <property type="nucleotide sequence ID" value="NZ_FOZV01000010.1"/>
</dbReference>
<keyword evidence="2" id="KW-1133">Transmembrane helix</keyword>
<keyword evidence="2" id="KW-0472">Membrane</keyword>
<evidence type="ECO:0000313" key="3">
    <source>
        <dbReference type="EMBL" id="SFS89051.1"/>
    </source>
</evidence>
<evidence type="ECO:0000256" key="2">
    <source>
        <dbReference type="SAM" id="Phobius"/>
    </source>
</evidence>
<sequence>MTDPTPPRDAEPTGLNPDLTQSRDETYAEDQHGSTPLDTVSVKPQGPAVWPVIWAVTFVVLVAITLFLIFA</sequence>
<dbReference type="STRING" id="871741.SAMN05192570_0099"/>
<feature type="transmembrane region" description="Helical" evidence="2">
    <location>
        <begin position="48"/>
        <end position="70"/>
    </location>
</feature>
<dbReference type="EMBL" id="FOZV01000010">
    <property type="protein sequence ID" value="SFS89051.1"/>
    <property type="molecule type" value="Genomic_DNA"/>
</dbReference>
<proteinExistence type="predicted"/>
<feature type="region of interest" description="Disordered" evidence="1">
    <location>
        <begin position="1"/>
        <end position="41"/>
    </location>
</feature>
<name>A0A1I6TIR8_9CAUL</name>
<protein>
    <submittedName>
        <fullName evidence="3">Uncharacterized protein</fullName>
    </submittedName>
</protein>
<dbReference type="Proteomes" id="UP000198788">
    <property type="component" value="Unassembled WGS sequence"/>
</dbReference>
<gene>
    <name evidence="3" type="ORF">SAMN05192570_0099</name>
</gene>
<keyword evidence="2" id="KW-0812">Transmembrane</keyword>
<dbReference type="AlphaFoldDB" id="A0A1I6TIR8"/>
<feature type="compositionally biased region" description="Basic and acidic residues" evidence="1">
    <location>
        <begin position="1"/>
        <end position="11"/>
    </location>
</feature>
<dbReference type="OrthoDB" id="9937568at2"/>
<feature type="compositionally biased region" description="Basic and acidic residues" evidence="1">
    <location>
        <begin position="21"/>
        <end position="32"/>
    </location>
</feature>
<keyword evidence="4" id="KW-1185">Reference proteome</keyword>